<feature type="compositionally biased region" description="Basic and acidic residues" evidence="6">
    <location>
        <begin position="853"/>
        <end position="878"/>
    </location>
</feature>
<dbReference type="Proteomes" id="UP001303046">
    <property type="component" value="Unassembled WGS sequence"/>
</dbReference>
<dbReference type="Pfam" id="PF18004">
    <property type="entry name" value="RPN2_C"/>
    <property type="match status" value="1"/>
</dbReference>
<dbReference type="InterPro" id="IPR016024">
    <property type="entry name" value="ARM-type_fold"/>
</dbReference>
<dbReference type="Pfam" id="PF21505">
    <property type="entry name" value="RPN2_N"/>
    <property type="match status" value="1"/>
</dbReference>
<proteinExistence type="inferred from homology"/>
<gene>
    <name evidence="9" type="primary">Necator_chrIV.g17074</name>
    <name evidence="9" type="ORF">RB195_003776</name>
</gene>
<comment type="similarity">
    <text evidence="1 5">Belongs to the proteasome subunit S1 family.</text>
</comment>
<protein>
    <recommendedName>
        <fullName evidence="2 5">26S proteasome non-ATPase regulatory subunit 1</fullName>
    </recommendedName>
</protein>
<feature type="region of interest" description="Disordered" evidence="6">
    <location>
        <begin position="291"/>
        <end position="322"/>
    </location>
</feature>
<comment type="caution">
    <text evidence="9">The sequence shown here is derived from an EMBL/GenBank/DDBJ whole genome shotgun (WGS) entry which is preliminary data.</text>
</comment>
<feature type="region of interest" description="Disordered" evidence="6">
    <location>
        <begin position="946"/>
        <end position="965"/>
    </location>
</feature>
<evidence type="ECO:0000256" key="1">
    <source>
        <dbReference type="ARBA" id="ARBA00006308"/>
    </source>
</evidence>
<evidence type="ECO:0000313" key="9">
    <source>
        <dbReference type="EMBL" id="KAK6752561.1"/>
    </source>
</evidence>
<evidence type="ECO:0000313" key="10">
    <source>
        <dbReference type="Proteomes" id="UP001303046"/>
    </source>
</evidence>
<sequence>MQFIINNWKSRVGGPVDASAFLKSLRSSRSPAKEKEILIDLFDDWDVLTNTWFEVADCASFIEELAEDKSFPARQKAALLASKVAFCLEDYENALNFALAADTHFKLTPRPKSKTVGEKDDEYVNKIIEIAIDAYKNVKNSEGRTDARLEALINRIFQRNLDKNELLYVIGLALDTRRIDMVEKAIIKCTESHVLLLETIHKVTNAKVDVQLRAQLLDVLVRLFTSNKHADFVAICQCLVKLNRPEDIGKLLDRLMLRENGDLIAYQIAFDLYENASQQFNTQVLNAYANQHQSSVPPSQVEKTDAPLADGTTEPKEGPAAKVEVPTPMSRLKAILRGEETVKQHMQFLIKNNHTDMLILKEMKDCVRTATAHNATLMANGLMHLGTTCDDFLRDNLDWISKATNWNKFNAVATLGLIHKGHESAAMKLLEPYLPKSEADQFGFKEGGSLFALGLIHANHGTDDCIKYLREQLAAAQTSAVRHGACLGLGLAAMGTQNQDVYLQLRDALYLDDAVSGEAAGLAMGLVMVGSLNSAAFQDMVQYICDTQHDKIQRGLRTGISLLAYGRQDEAESYIAQLVDVKSNAMLRSTGVAMLSMAYVGSGRANIVSRLLEKVATDPNNDVKRFSVMGIGFLLSNNPSICKDYVGMLVEHFNSHVRYGAAMALGIACAGTGYKEAVSLLEPLLSAKENYVRQGAVIALSFIYVQQTDVSCPKVGEFRKQLTKMTTEKGEDSMAKFGAIIAQGILDVGGRNMTIALHNRSGTMDMAGAVGMMVFQQFWYWHSMVPFISLACKPTCLIALTKDLQMPKIEFKCNARASLFAYPPPLESKKKEEHEKVETAVLSISHKKKAAKKGTEERMEIDEDSPKIAKEEEKKTVPDSESPTHSIYNPARVVRLQLKTVSMLENSRYKPVKSITYGGIIMLLDRTPDQKAEMVAQAVAGGTTLDPAAPEKQAHSSFEIDLKDY</sequence>
<evidence type="ECO:0000256" key="4">
    <source>
        <dbReference type="ARBA" id="ARBA00022942"/>
    </source>
</evidence>
<dbReference type="Pfam" id="PF13646">
    <property type="entry name" value="HEAT_2"/>
    <property type="match status" value="1"/>
</dbReference>
<feature type="domain" description="26S proteasome regulatory subunit RPN2 C-terminal" evidence="7">
    <location>
        <begin position="795"/>
        <end position="935"/>
    </location>
</feature>
<evidence type="ECO:0000256" key="2">
    <source>
        <dbReference type="ARBA" id="ARBA00014929"/>
    </source>
</evidence>
<evidence type="ECO:0000259" key="8">
    <source>
        <dbReference type="Pfam" id="PF21505"/>
    </source>
</evidence>
<dbReference type="PANTHER" id="PTHR10943">
    <property type="entry name" value="26S PROTEASOME NON-ATPASE REGULATORY SUBUNIT"/>
    <property type="match status" value="1"/>
</dbReference>
<feature type="region of interest" description="Disordered" evidence="6">
    <location>
        <begin position="848"/>
        <end position="886"/>
    </location>
</feature>
<dbReference type="InterPro" id="IPR048570">
    <property type="entry name" value="PSMD1_RPN2_N"/>
</dbReference>
<reference evidence="9 10" key="1">
    <citation type="submission" date="2023-08" db="EMBL/GenBank/DDBJ databases">
        <title>A Necator americanus chromosomal reference genome.</title>
        <authorList>
            <person name="Ilik V."/>
            <person name="Petrzelkova K.J."/>
            <person name="Pardy F."/>
            <person name="Fuh T."/>
            <person name="Niatou-Singa F.S."/>
            <person name="Gouil Q."/>
            <person name="Baker L."/>
            <person name="Ritchie M.E."/>
            <person name="Jex A.R."/>
            <person name="Gazzola D."/>
            <person name="Li H."/>
            <person name="Toshio Fujiwara R."/>
            <person name="Zhan B."/>
            <person name="Aroian R.V."/>
            <person name="Pafco B."/>
            <person name="Schwarz E.M."/>
        </authorList>
    </citation>
    <scope>NUCLEOTIDE SEQUENCE [LARGE SCALE GENOMIC DNA]</scope>
    <source>
        <strain evidence="9 10">Aroian</strain>
        <tissue evidence="9">Whole animal</tissue>
    </source>
</reference>
<evidence type="ECO:0000256" key="5">
    <source>
        <dbReference type="PIRNR" id="PIRNR015947"/>
    </source>
</evidence>
<dbReference type="EMBL" id="JAVFWL010000004">
    <property type="protein sequence ID" value="KAK6752561.1"/>
    <property type="molecule type" value="Genomic_DNA"/>
</dbReference>
<feature type="domain" description="26S proteasome non-ATPase regulatory subunit 1/RPN2 N-terminal" evidence="8">
    <location>
        <begin position="47"/>
        <end position="353"/>
    </location>
</feature>
<comment type="function">
    <text evidence="5">Component of the 26S proteasome, a multiprotein complex involved in the ATP-dependent degradation of ubiquitinated proteins. This complex plays a key role in the maintenance of protein homeostasis by removing misfolded or damaged proteins, which could impair cellular functions, and by removing proteins whose functions are no longer required. Therefore, the proteasome participates in numerous cellular processes, including cell cycle progression, apoptosis, or DNA damage repair.</text>
</comment>
<dbReference type="Gene3D" id="1.25.10.10">
    <property type="entry name" value="Leucine-rich Repeat Variant"/>
    <property type="match status" value="1"/>
</dbReference>
<dbReference type="InterPro" id="IPR040623">
    <property type="entry name" value="RPN2_C"/>
</dbReference>
<dbReference type="InterPro" id="IPR002015">
    <property type="entry name" value="Proteasome/cyclosome_rpt"/>
</dbReference>
<organism evidence="9 10">
    <name type="scientific">Necator americanus</name>
    <name type="common">Human hookworm</name>
    <dbReference type="NCBI Taxonomy" id="51031"/>
    <lineage>
        <taxon>Eukaryota</taxon>
        <taxon>Metazoa</taxon>
        <taxon>Ecdysozoa</taxon>
        <taxon>Nematoda</taxon>
        <taxon>Chromadorea</taxon>
        <taxon>Rhabditida</taxon>
        <taxon>Rhabditina</taxon>
        <taxon>Rhabditomorpha</taxon>
        <taxon>Strongyloidea</taxon>
        <taxon>Ancylostomatidae</taxon>
        <taxon>Bunostominae</taxon>
        <taxon>Necator</taxon>
    </lineage>
</organism>
<feature type="compositionally biased region" description="Basic and acidic residues" evidence="6">
    <location>
        <begin position="952"/>
        <end position="965"/>
    </location>
</feature>
<dbReference type="InterPro" id="IPR011989">
    <property type="entry name" value="ARM-like"/>
</dbReference>
<dbReference type="SUPFAM" id="SSF48371">
    <property type="entry name" value="ARM repeat"/>
    <property type="match status" value="1"/>
</dbReference>
<evidence type="ECO:0000259" key="7">
    <source>
        <dbReference type="Pfam" id="PF18004"/>
    </source>
</evidence>
<evidence type="ECO:0000256" key="3">
    <source>
        <dbReference type="ARBA" id="ARBA00022737"/>
    </source>
</evidence>
<keyword evidence="3" id="KW-0677">Repeat</keyword>
<keyword evidence="4 5" id="KW-0647">Proteasome</keyword>
<dbReference type="Pfam" id="PF01851">
    <property type="entry name" value="PC_rep"/>
    <property type="match status" value="3"/>
</dbReference>
<dbReference type="PANTHER" id="PTHR10943:SF2">
    <property type="entry name" value="26S PROTEASOME NON-ATPASE REGULATORY SUBUNIT 1"/>
    <property type="match status" value="1"/>
</dbReference>
<evidence type="ECO:0000256" key="6">
    <source>
        <dbReference type="SAM" id="MobiDB-lite"/>
    </source>
</evidence>
<dbReference type="PIRSF" id="PIRSF015947">
    <property type="entry name" value="26S_Psome_Rpn2"/>
    <property type="match status" value="1"/>
</dbReference>
<comment type="subunit">
    <text evidence="5">Component of the 19S proteasome regulatory particle complex. The 26S proteasome consists of a 20S core particle (CP) and two 19S regulatory subunits (RP).</text>
</comment>
<accession>A0ABR1DSU3</accession>
<name>A0ABR1DSU3_NECAM</name>
<dbReference type="InterPro" id="IPR016642">
    <property type="entry name" value="26S_Psome_Rpn2"/>
</dbReference>
<keyword evidence="10" id="KW-1185">Reference proteome</keyword>